<dbReference type="InterPro" id="IPR032676">
    <property type="entry name" value="YkuD_2"/>
</dbReference>
<gene>
    <name evidence="1" type="ORF">EDB95_0778</name>
</gene>
<protein>
    <submittedName>
        <fullName evidence="1">L,D-transpeptidase-like protein</fullName>
    </submittedName>
</protein>
<dbReference type="AlphaFoldDB" id="A0A4R8DPV5"/>
<reference evidence="1 2" key="1">
    <citation type="submission" date="2019-03" db="EMBL/GenBank/DDBJ databases">
        <title>Genomic Encyclopedia of Type Strains, Phase IV (KMG-IV): sequencing the most valuable type-strain genomes for metagenomic binning, comparative biology and taxonomic classification.</title>
        <authorList>
            <person name="Goeker M."/>
        </authorList>
    </citation>
    <scope>NUCLEOTIDE SEQUENCE [LARGE SCALE GENOMIC DNA]</scope>
    <source>
        <strain evidence="1 2">DSM 100059</strain>
    </source>
</reference>
<evidence type="ECO:0000313" key="1">
    <source>
        <dbReference type="EMBL" id="TDW99767.1"/>
    </source>
</evidence>
<organism evidence="1 2">
    <name type="scientific">Dinghuibacter silviterrae</name>
    <dbReference type="NCBI Taxonomy" id="1539049"/>
    <lineage>
        <taxon>Bacteria</taxon>
        <taxon>Pseudomonadati</taxon>
        <taxon>Bacteroidota</taxon>
        <taxon>Chitinophagia</taxon>
        <taxon>Chitinophagales</taxon>
        <taxon>Chitinophagaceae</taxon>
        <taxon>Dinghuibacter</taxon>
    </lineage>
</organism>
<sequence>MMKKNRFSVHVIGLICLLCCLAHLSFRLPASQRPGPSFGCILPLISVAPMSGISAWMEEYDELHLDSLGLSLEAFTTAVRGYQHLLSKGLLDRDGLLTIIDFSQSSKNKRFYVLDLNAMKVLFNTYVAHGRRSGAEFATSFSDRNHSNKSSLGFYVTRNTYNGGEGYSLRLEGLDKGFNDKALARNVVVHGSWYVNEQFLSSHGMMGRSLGCPAVPMEEHEQIIDSIKDGSCVFMYYPDPNYLHHSRVLKG</sequence>
<proteinExistence type="predicted"/>
<dbReference type="Proteomes" id="UP000294498">
    <property type="component" value="Unassembled WGS sequence"/>
</dbReference>
<dbReference type="PANTHER" id="PTHR38477:SF1">
    <property type="entry name" value="MUREIN L,D-TRANSPEPTIDASE CATALYTIC DOMAIN FAMILY PROTEIN"/>
    <property type="match status" value="1"/>
</dbReference>
<evidence type="ECO:0000313" key="2">
    <source>
        <dbReference type="Proteomes" id="UP000294498"/>
    </source>
</evidence>
<dbReference type="Pfam" id="PF13645">
    <property type="entry name" value="YkuD_2"/>
    <property type="match status" value="1"/>
</dbReference>
<keyword evidence="2" id="KW-1185">Reference proteome</keyword>
<dbReference type="EMBL" id="SODV01000001">
    <property type="protein sequence ID" value="TDW99767.1"/>
    <property type="molecule type" value="Genomic_DNA"/>
</dbReference>
<accession>A0A4R8DPV5</accession>
<comment type="caution">
    <text evidence="1">The sequence shown here is derived from an EMBL/GenBank/DDBJ whole genome shotgun (WGS) entry which is preliminary data.</text>
</comment>
<dbReference type="RefSeq" id="WP_133990748.1">
    <property type="nucleotide sequence ID" value="NZ_SODV01000001.1"/>
</dbReference>
<name>A0A4R8DPV5_9BACT</name>
<dbReference type="PANTHER" id="PTHR38477">
    <property type="entry name" value="HYPOTHETICAL EXPORTED PROTEIN"/>
    <property type="match status" value="1"/>
</dbReference>
<dbReference type="OrthoDB" id="9815195at2"/>